<organism evidence="1 2">
    <name type="scientific">Coniosporium tulheliwenetii</name>
    <dbReference type="NCBI Taxonomy" id="3383036"/>
    <lineage>
        <taxon>Eukaryota</taxon>
        <taxon>Fungi</taxon>
        <taxon>Dikarya</taxon>
        <taxon>Ascomycota</taxon>
        <taxon>Pezizomycotina</taxon>
        <taxon>Dothideomycetes</taxon>
        <taxon>Dothideomycetes incertae sedis</taxon>
        <taxon>Coniosporium</taxon>
    </lineage>
</organism>
<sequence>MLYPILDYTDFMQQALPKVTEEGFGDGCFMSLIALLVFALGKVAIEGTFGKPTVTKDGSLGGMRGSLSGIRGGTADEPPALDIFNEAQRRLGFVISHICLETAQILLLKATYFEACLRHIDFWRTTVMASEAIQIILKRPIEWTSHNGDMIKRAYWVCNIIEGWYHVDLDLPQTGISEYQDDIPLPLFPEQLEHRVDYEPSPFKDKRIHYQYNFLGMIAIRRLIDRINNELYNVSNPEPREGYADPPIHVIKELDHQLKSWRSHLPQPLQWSDEQRTQYVGHDPLTDLPSLMQFAVDRDGDQLYHIYNIDVIIAQLRGRFYYCRFMIYRPFLYKALHFPERVTAEDIEYCTIGLDSCLLWPVCMWPVKNKKRLIPNIFAWTQSFLGILLVLRIAAEDTVLKQIWETQLPNQHVQDSIEMMLDWMRDMQQVDGIAEWSWKILEPLYEGVHFG</sequence>
<accession>A0ACC2YEW8</accession>
<protein>
    <submittedName>
        <fullName evidence="1">Uncharacterized protein</fullName>
    </submittedName>
</protein>
<keyword evidence="2" id="KW-1185">Reference proteome</keyword>
<proteinExistence type="predicted"/>
<dbReference type="Proteomes" id="UP001172680">
    <property type="component" value="Unassembled WGS sequence"/>
</dbReference>
<dbReference type="EMBL" id="JAPDRP010000040">
    <property type="protein sequence ID" value="KAJ9633905.1"/>
    <property type="molecule type" value="Genomic_DNA"/>
</dbReference>
<reference evidence="1" key="1">
    <citation type="submission" date="2022-10" db="EMBL/GenBank/DDBJ databases">
        <title>Culturing micro-colonial fungi from biological soil crusts in the Mojave desert and describing Neophaeococcomyces mojavensis, and introducing the new genera and species Taxawa tesnikishii.</title>
        <authorList>
            <person name="Kurbessoian T."/>
            <person name="Stajich J.E."/>
        </authorList>
    </citation>
    <scope>NUCLEOTIDE SEQUENCE</scope>
    <source>
        <strain evidence="1">JES_115</strain>
    </source>
</reference>
<gene>
    <name evidence="1" type="ORF">H2199_009196</name>
</gene>
<evidence type="ECO:0000313" key="2">
    <source>
        <dbReference type="Proteomes" id="UP001172680"/>
    </source>
</evidence>
<comment type="caution">
    <text evidence="1">The sequence shown here is derived from an EMBL/GenBank/DDBJ whole genome shotgun (WGS) entry which is preliminary data.</text>
</comment>
<evidence type="ECO:0000313" key="1">
    <source>
        <dbReference type="EMBL" id="KAJ9633905.1"/>
    </source>
</evidence>
<name>A0ACC2YEW8_9PEZI</name>